<dbReference type="Proteomes" id="UP000186817">
    <property type="component" value="Unassembled WGS sequence"/>
</dbReference>
<sequence length="906" mass="99548">MGTPEWYKDMHDAVCRKGKPYRELVDKFERFISLLNEEGMTRYSKDYTSLKHQNRELFKACEEAGSFAALEKLVMVIDLRGQFGGQAALWEVLTTSGCVRTEVPYGTSGLSLATFVCGLCQKGATPLVLVGNEPDLSVRRMMDLFSMLPIIGAEVCVDRSAQKDQHPEWLMEWQRTDCLPLNVVCNGIRWVADLMCQAVRNKDPYGVLPQWAFWIYSNYKTVQAALEGPARDLMPCEETRPELSWECSCPWHSTNAYVTKHRVYLPVHLLMSVISHVRIHLDDLKEEMLQMEALVAKEVARQQLQQQQQELKRKTEEQAEAAKRLKVEVPVAQGAPPSTGSIPQLALTEEDFRRIATMVTQNLLQAMPMLGQPPPGPPTEPASVVAPVSAPRVDPQRDVMTERVEELQGMQAAARERRAAQVAEGLKKADDTEKPDSGKGHVIEEEFVIKKREAGFSVEEWWQAKRKDVQAFVERFAEEAGISVLMATIDLSTDYRHARKSSNSFDIYKSKLMWKPPEYPGPCFDLHFDRFDGFIFEVLSHSLEAVRAQESLAWQDEGGRMTPVGGSAPPGGIHERRTGDKDAAQSMLAIKPSSFSSDVAPSWLVTEAASYSQSEHKRRERAQAGGHGGGNSKGGEPKGGEGKGTRRRVAAGPDRFVSSSLREPEKHYASVAPPAKCDMQTRFFVVQTAATGDNPESGDVNAEFKATLEVGRVGSPVLVGLRQRKAWAVAWGLGLTRPQWILMPQLSKEAALASNSSREGINKGPPPVSCASSAGGIGVGRLDAGLAGAPLHGGGAAQLQAGCFEAPVPVATFAAVKGPRSLRFQEIPADLAWLRRSLKMETSMEIGPVQSWVDVLGMMPWAVEAAFSEGSMNARPELADAEHLCQTSPSYMDITCMAVQGDVGCA</sequence>
<keyword evidence="1" id="KW-0175">Coiled coil</keyword>
<accession>A0A1Q9C0E9</accession>
<gene>
    <name evidence="3" type="ORF">AK812_SmicGene43680</name>
</gene>
<evidence type="ECO:0000313" key="3">
    <source>
        <dbReference type="EMBL" id="OLP76391.1"/>
    </source>
</evidence>
<comment type="caution">
    <text evidence="3">The sequence shown here is derived from an EMBL/GenBank/DDBJ whole genome shotgun (WGS) entry which is preliminary data.</text>
</comment>
<dbReference type="AlphaFoldDB" id="A0A1Q9C0E9"/>
<feature type="region of interest" description="Disordered" evidence="2">
    <location>
        <begin position="610"/>
        <end position="655"/>
    </location>
</feature>
<evidence type="ECO:0000256" key="2">
    <source>
        <dbReference type="SAM" id="MobiDB-lite"/>
    </source>
</evidence>
<feature type="region of interest" description="Disordered" evidence="2">
    <location>
        <begin position="557"/>
        <end position="583"/>
    </location>
</feature>
<organism evidence="3 4">
    <name type="scientific">Symbiodinium microadriaticum</name>
    <name type="common">Dinoflagellate</name>
    <name type="synonym">Zooxanthella microadriatica</name>
    <dbReference type="NCBI Taxonomy" id="2951"/>
    <lineage>
        <taxon>Eukaryota</taxon>
        <taxon>Sar</taxon>
        <taxon>Alveolata</taxon>
        <taxon>Dinophyceae</taxon>
        <taxon>Suessiales</taxon>
        <taxon>Symbiodiniaceae</taxon>
        <taxon>Symbiodinium</taxon>
    </lineage>
</organism>
<feature type="coiled-coil region" evidence="1">
    <location>
        <begin position="281"/>
        <end position="328"/>
    </location>
</feature>
<name>A0A1Q9C0E9_SYMMI</name>
<feature type="compositionally biased region" description="Basic and acidic residues" evidence="2">
    <location>
        <begin position="635"/>
        <end position="644"/>
    </location>
</feature>
<dbReference type="EMBL" id="LSRX01002037">
    <property type="protein sequence ID" value="OLP76391.1"/>
    <property type="molecule type" value="Genomic_DNA"/>
</dbReference>
<proteinExistence type="predicted"/>
<keyword evidence="4" id="KW-1185">Reference proteome</keyword>
<protein>
    <submittedName>
        <fullName evidence="3">Uncharacterized protein</fullName>
    </submittedName>
</protein>
<feature type="compositionally biased region" description="Low complexity" evidence="2">
    <location>
        <begin position="381"/>
        <end position="391"/>
    </location>
</feature>
<reference evidence="3 4" key="1">
    <citation type="submission" date="2016-02" db="EMBL/GenBank/DDBJ databases">
        <title>Genome analysis of coral dinoflagellate symbionts highlights evolutionary adaptations to a symbiotic lifestyle.</title>
        <authorList>
            <person name="Aranda M."/>
            <person name="Li Y."/>
            <person name="Liew Y.J."/>
            <person name="Baumgarten S."/>
            <person name="Simakov O."/>
            <person name="Wilson M."/>
            <person name="Piel J."/>
            <person name="Ashoor H."/>
            <person name="Bougouffa S."/>
            <person name="Bajic V.B."/>
            <person name="Ryu T."/>
            <person name="Ravasi T."/>
            <person name="Bayer T."/>
            <person name="Micklem G."/>
            <person name="Kim H."/>
            <person name="Bhak J."/>
            <person name="Lajeunesse T.C."/>
            <person name="Voolstra C.R."/>
        </authorList>
    </citation>
    <scope>NUCLEOTIDE SEQUENCE [LARGE SCALE GENOMIC DNA]</scope>
    <source>
        <strain evidence="3 4">CCMP2467</strain>
    </source>
</reference>
<evidence type="ECO:0000256" key="1">
    <source>
        <dbReference type="SAM" id="Coils"/>
    </source>
</evidence>
<evidence type="ECO:0000313" key="4">
    <source>
        <dbReference type="Proteomes" id="UP000186817"/>
    </source>
</evidence>
<feature type="compositionally biased region" description="Basic and acidic residues" evidence="2">
    <location>
        <begin position="573"/>
        <end position="583"/>
    </location>
</feature>
<feature type="region of interest" description="Disordered" evidence="2">
    <location>
        <begin position="372"/>
        <end position="391"/>
    </location>
</feature>